<evidence type="ECO:0000256" key="2">
    <source>
        <dbReference type="ARBA" id="ARBA00022840"/>
    </source>
</evidence>
<comment type="caution">
    <text evidence="5">The sequence shown here is derived from an EMBL/GenBank/DDBJ whole genome shotgun (WGS) entry which is preliminary data.</text>
</comment>
<evidence type="ECO:0000259" key="3">
    <source>
        <dbReference type="Pfam" id="PF02568"/>
    </source>
</evidence>
<sequence>MDKNKKVRCLLLLSGGLDSTLAVKLLINQGIEVSPINFATSFCGPKKARVSALHLGLALREINIKNEFVDILKKPKHGYGAGMNPCIDCHGIMLKKAKQVMDEEGFDFVATGEVLNERPMSQNKRSLKIVEKDAGLEGYLLRPLSAQVLEPTIPELDGRVDREKLLNISGRNRKIQIALAEKFGIKDYPTPAGGCALTQEDFAKRVSELFKNQSSCTLEDVELLKVGRQIWQDGVRMVVGRNEVDNERIKRLVEPNDIILEPINISGPTMLLRAREITESNIEQALKIEVKYIKSVGERDKILFTCIRNGVKETIEFIK</sequence>
<feature type="domain" description="NFACT protein RNA binding" evidence="4">
    <location>
        <begin position="232"/>
        <end position="295"/>
    </location>
</feature>
<dbReference type="InterPro" id="IPR014729">
    <property type="entry name" value="Rossmann-like_a/b/a_fold"/>
</dbReference>
<evidence type="ECO:0000313" key="6">
    <source>
        <dbReference type="Proteomes" id="UP000231450"/>
    </source>
</evidence>
<accession>A0A2M8KD72</accession>
<dbReference type="Gene3D" id="3.40.50.620">
    <property type="entry name" value="HUPs"/>
    <property type="match status" value="1"/>
</dbReference>
<dbReference type="Pfam" id="PF02568">
    <property type="entry name" value="ThiI"/>
    <property type="match status" value="1"/>
</dbReference>
<keyword evidence="2" id="KW-0067">ATP-binding</keyword>
<organism evidence="5 6">
    <name type="scientific">Candidatus Portnoybacteria bacterium CG10_big_fil_rev_8_21_14_0_10_36_7</name>
    <dbReference type="NCBI Taxonomy" id="1974812"/>
    <lineage>
        <taxon>Bacteria</taxon>
        <taxon>Candidatus Portnoyibacteriota</taxon>
    </lineage>
</organism>
<dbReference type="InterPro" id="IPR059101">
    <property type="entry name" value="NFACT-R_2"/>
</dbReference>
<proteinExistence type="predicted"/>
<dbReference type="SUPFAM" id="SSF52402">
    <property type="entry name" value="Adenine nucleotide alpha hydrolases-like"/>
    <property type="match status" value="1"/>
</dbReference>
<evidence type="ECO:0000259" key="4">
    <source>
        <dbReference type="Pfam" id="PF18297"/>
    </source>
</evidence>
<dbReference type="GO" id="GO:0005524">
    <property type="term" value="F:ATP binding"/>
    <property type="evidence" value="ECO:0007669"/>
    <property type="project" value="UniProtKB-KW"/>
</dbReference>
<keyword evidence="1" id="KW-0547">Nucleotide-binding</keyword>
<feature type="domain" description="Thil AANH" evidence="3">
    <location>
        <begin position="8"/>
        <end position="144"/>
    </location>
</feature>
<dbReference type="GO" id="GO:0004810">
    <property type="term" value="F:CCA tRNA nucleotidyltransferase activity"/>
    <property type="evidence" value="ECO:0007669"/>
    <property type="project" value="InterPro"/>
</dbReference>
<name>A0A2M8KD72_9BACT</name>
<gene>
    <name evidence="5" type="ORF">COU81_03675</name>
</gene>
<evidence type="ECO:0000313" key="5">
    <source>
        <dbReference type="EMBL" id="PJE57867.1"/>
    </source>
</evidence>
<protein>
    <submittedName>
        <fullName evidence="5">tRNA 4-thiouridine(8) synthase ThiI</fullName>
    </submittedName>
</protein>
<dbReference type="AlphaFoldDB" id="A0A2M8KD72"/>
<reference evidence="6" key="1">
    <citation type="submission" date="2017-09" db="EMBL/GenBank/DDBJ databases">
        <title>Depth-based differentiation of microbial function through sediment-hosted aquifers and enrichment of novel symbionts in the deep terrestrial subsurface.</title>
        <authorList>
            <person name="Probst A.J."/>
            <person name="Ladd B."/>
            <person name="Jarett J.K."/>
            <person name="Geller-Mcgrath D.E."/>
            <person name="Sieber C.M.K."/>
            <person name="Emerson J.B."/>
            <person name="Anantharaman K."/>
            <person name="Thomas B.C."/>
            <person name="Malmstrom R."/>
            <person name="Stieglmeier M."/>
            <person name="Klingl A."/>
            <person name="Woyke T."/>
            <person name="Ryan C.M."/>
            <person name="Banfield J.F."/>
        </authorList>
    </citation>
    <scope>NUCLEOTIDE SEQUENCE [LARGE SCALE GENOMIC DNA]</scope>
</reference>
<dbReference type="PANTHER" id="PTHR11933">
    <property type="entry name" value="TRNA 5-METHYLAMINOMETHYL-2-THIOURIDYLATE -METHYLTRANSFERASE"/>
    <property type="match status" value="1"/>
</dbReference>
<dbReference type="Pfam" id="PF18297">
    <property type="entry name" value="NFACT-R_2"/>
    <property type="match status" value="1"/>
</dbReference>
<evidence type="ECO:0000256" key="1">
    <source>
        <dbReference type="ARBA" id="ARBA00022741"/>
    </source>
</evidence>
<dbReference type="PANTHER" id="PTHR11933:SF6">
    <property type="entry name" value="THIL AANH DOMAIN-CONTAINING PROTEIN"/>
    <property type="match status" value="1"/>
</dbReference>
<dbReference type="Proteomes" id="UP000231450">
    <property type="component" value="Unassembled WGS sequence"/>
</dbReference>
<dbReference type="InterPro" id="IPR020536">
    <property type="entry name" value="ThiI_AANH"/>
</dbReference>
<dbReference type="EMBL" id="PFDW01000074">
    <property type="protein sequence ID" value="PJE57867.1"/>
    <property type="molecule type" value="Genomic_DNA"/>
</dbReference>